<organism evidence="9 10">
    <name type="scientific">Zooshikella ganghwensis</name>
    <dbReference type="NCBI Taxonomy" id="202772"/>
    <lineage>
        <taxon>Bacteria</taxon>
        <taxon>Pseudomonadati</taxon>
        <taxon>Pseudomonadota</taxon>
        <taxon>Gammaproteobacteria</taxon>
        <taxon>Oceanospirillales</taxon>
        <taxon>Zooshikellaceae</taxon>
        <taxon>Zooshikella</taxon>
    </lineage>
</organism>
<dbReference type="RefSeq" id="WP_094785573.1">
    <property type="nucleotide sequence ID" value="NZ_NDXW01000001.1"/>
</dbReference>
<dbReference type="PRINTS" id="PR00607">
    <property type="entry name" value="CYTCHROMECIE"/>
</dbReference>
<evidence type="ECO:0000259" key="8">
    <source>
        <dbReference type="PROSITE" id="PS51007"/>
    </source>
</evidence>
<keyword evidence="5 6" id="KW-0408">Iron</keyword>
<dbReference type="PROSITE" id="PS51007">
    <property type="entry name" value="CYTC"/>
    <property type="match status" value="1"/>
</dbReference>
<feature type="signal peptide" evidence="7">
    <location>
        <begin position="1"/>
        <end position="29"/>
    </location>
</feature>
<evidence type="ECO:0000313" key="10">
    <source>
        <dbReference type="Proteomes" id="UP000257039"/>
    </source>
</evidence>
<accession>A0A4V1IN00</accession>
<keyword evidence="1" id="KW-0813">Transport</keyword>
<dbReference type="Proteomes" id="UP000257039">
    <property type="component" value="Unassembled WGS sequence"/>
</dbReference>
<dbReference type="GO" id="GO:0009055">
    <property type="term" value="F:electron transfer activity"/>
    <property type="evidence" value="ECO:0007669"/>
    <property type="project" value="InterPro"/>
</dbReference>
<evidence type="ECO:0000256" key="3">
    <source>
        <dbReference type="ARBA" id="ARBA00022723"/>
    </source>
</evidence>
<keyword evidence="10" id="KW-1185">Reference proteome</keyword>
<evidence type="ECO:0000256" key="7">
    <source>
        <dbReference type="SAM" id="SignalP"/>
    </source>
</evidence>
<proteinExistence type="predicted"/>
<evidence type="ECO:0000313" key="9">
    <source>
        <dbReference type="EMBL" id="RDH42001.1"/>
    </source>
</evidence>
<dbReference type="InterPro" id="IPR036909">
    <property type="entry name" value="Cyt_c-like_dom_sf"/>
</dbReference>
<reference evidence="9 10" key="1">
    <citation type="submission" date="2017-04" db="EMBL/GenBank/DDBJ databases">
        <title>Draft genome sequence of Zooshikella ganghwensis VG4 isolated from Red Sea sediments.</title>
        <authorList>
            <person name="Rehman Z."/>
            <person name="Alam I."/>
            <person name="Kamau A."/>
            <person name="Bajic V."/>
            <person name="Leiknes T."/>
        </authorList>
    </citation>
    <scope>NUCLEOTIDE SEQUENCE [LARGE SCALE GENOMIC DNA]</scope>
    <source>
        <strain evidence="9 10">VG4</strain>
    </source>
</reference>
<evidence type="ECO:0000256" key="5">
    <source>
        <dbReference type="ARBA" id="ARBA00023004"/>
    </source>
</evidence>
<dbReference type="GO" id="GO:0020037">
    <property type="term" value="F:heme binding"/>
    <property type="evidence" value="ECO:0007669"/>
    <property type="project" value="InterPro"/>
</dbReference>
<evidence type="ECO:0000256" key="4">
    <source>
        <dbReference type="ARBA" id="ARBA00022982"/>
    </source>
</evidence>
<keyword evidence="4" id="KW-0249">Electron transport</keyword>
<gene>
    <name evidence="9" type="ORF">B9G39_00265</name>
</gene>
<dbReference type="InterPro" id="IPR009056">
    <property type="entry name" value="Cyt_c-like_dom"/>
</dbReference>
<keyword evidence="2 6" id="KW-0349">Heme</keyword>
<evidence type="ECO:0000256" key="2">
    <source>
        <dbReference type="ARBA" id="ARBA00022617"/>
    </source>
</evidence>
<evidence type="ECO:0000256" key="6">
    <source>
        <dbReference type="PROSITE-ProRule" id="PRU00433"/>
    </source>
</evidence>
<name>A0A4V1IN00_9GAMM</name>
<keyword evidence="7" id="KW-0732">Signal</keyword>
<dbReference type="GO" id="GO:0005506">
    <property type="term" value="F:iron ion binding"/>
    <property type="evidence" value="ECO:0007669"/>
    <property type="project" value="InterPro"/>
</dbReference>
<dbReference type="EMBL" id="NDXW01000001">
    <property type="protein sequence ID" value="RDH42001.1"/>
    <property type="molecule type" value="Genomic_DNA"/>
</dbReference>
<dbReference type="Gene3D" id="1.10.760.10">
    <property type="entry name" value="Cytochrome c-like domain"/>
    <property type="match status" value="1"/>
</dbReference>
<dbReference type="PANTHER" id="PTHR40942">
    <property type="match status" value="1"/>
</dbReference>
<dbReference type="PANTHER" id="PTHR40942:SF2">
    <property type="entry name" value="CYTOCHROME-RELATED"/>
    <property type="match status" value="1"/>
</dbReference>
<dbReference type="AlphaFoldDB" id="A0A4V1IN00"/>
<keyword evidence="3 6" id="KW-0479">Metal-binding</keyword>
<feature type="chain" id="PRO_5020999114" evidence="7">
    <location>
        <begin position="30"/>
        <end position="148"/>
    </location>
</feature>
<comment type="caution">
    <text evidence="9">The sequence shown here is derived from an EMBL/GenBank/DDBJ whole genome shotgun (WGS) entry which is preliminary data.</text>
</comment>
<dbReference type="InterPro" id="IPR002323">
    <property type="entry name" value="Cyt_CIE"/>
</dbReference>
<dbReference type="Pfam" id="PF13442">
    <property type="entry name" value="Cytochrome_CBB3"/>
    <property type="match status" value="1"/>
</dbReference>
<feature type="domain" description="Cytochrome c" evidence="8">
    <location>
        <begin position="64"/>
        <end position="147"/>
    </location>
</feature>
<sequence length="148" mass="15139">MGSIKKLLQYMLPSAVVVGAVFFGQGASAALNDEIAERIKPVGEVCLEGEECAKAAAAPVAANDGPRSGEDIYNSACTACHSIGVANAPKKGDTAAWQARLDEASGDLSVFIKSVTNGKGAMPAGGNCSNCSEEEIKDAIKFMSGLDI</sequence>
<dbReference type="SUPFAM" id="SSF46626">
    <property type="entry name" value="Cytochrome c"/>
    <property type="match status" value="1"/>
</dbReference>
<evidence type="ECO:0000256" key="1">
    <source>
        <dbReference type="ARBA" id="ARBA00022448"/>
    </source>
</evidence>
<protein>
    <submittedName>
        <fullName evidence="9">Cytochrome c5 family protein</fullName>
    </submittedName>
</protein>